<accession>A0ABT9J5A3</accession>
<dbReference type="PROSITE" id="PS51257">
    <property type="entry name" value="PROKAR_LIPOPROTEIN"/>
    <property type="match status" value="1"/>
</dbReference>
<proteinExistence type="predicted"/>
<dbReference type="PANTHER" id="PTHR34512">
    <property type="entry name" value="CELL SURFACE PROTEIN"/>
    <property type="match status" value="1"/>
</dbReference>
<dbReference type="RefSeq" id="WP_305993491.1">
    <property type="nucleotide sequence ID" value="NZ_JAVAMP010000012.1"/>
</dbReference>
<evidence type="ECO:0000313" key="3">
    <source>
        <dbReference type="Proteomes" id="UP001231941"/>
    </source>
</evidence>
<dbReference type="InterPro" id="IPR025453">
    <property type="entry name" value="DUF4309"/>
</dbReference>
<dbReference type="Proteomes" id="UP001231941">
    <property type="component" value="Unassembled WGS sequence"/>
</dbReference>
<dbReference type="InterPro" id="IPR011047">
    <property type="entry name" value="Quinoprotein_ADH-like_sf"/>
</dbReference>
<comment type="caution">
    <text evidence="2">The sequence shown here is derived from an EMBL/GenBank/DDBJ whole genome shotgun (WGS) entry which is preliminary data.</text>
</comment>
<evidence type="ECO:0000259" key="1">
    <source>
        <dbReference type="Pfam" id="PF13360"/>
    </source>
</evidence>
<keyword evidence="3" id="KW-1185">Reference proteome</keyword>
<dbReference type="InterPro" id="IPR002372">
    <property type="entry name" value="PQQ_rpt_dom"/>
</dbReference>
<dbReference type="Gene3D" id="2.130.10.10">
    <property type="entry name" value="YVTN repeat-like/Quinoprotein amine dehydrogenase"/>
    <property type="match status" value="2"/>
</dbReference>
<protein>
    <submittedName>
        <fullName evidence="2">PQQ-binding-like beta-propeller repeat protein</fullName>
    </submittedName>
</protein>
<organism evidence="2 3">
    <name type="scientific">Chengkuizengella axinellae</name>
    <dbReference type="NCBI Taxonomy" id="3064388"/>
    <lineage>
        <taxon>Bacteria</taxon>
        <taxon>Bacillati</taxon>
        <taxon>Bacillota</taxon>
        <taxon>Bacilli</taxon>
        <taxon>Bacillales</taxon>
        <taxon>Paenibacillaceae</taxon>
        <taxon>Chengkuizengella</taxon>
    </lineage>
</organism>
<sequence length="743" mass="84902">MKIKKIITSFIFLLFLVLATGCLQKTDSQNNVFSPNWILNSNSEYDTPSSAAIEDGVVYVSDGGEYLYAINQESGDVIWEYPSVLTSPFNPVVMEDMVLFSYSGGPLKALEKNTGELVWELKTKHGMSNEPTIINGNIYIGDTSEMIYKINPKNGDIMKNIPGYIQGKSLQYINEVLYGYDNYDNEVYAIHLESGEKIWEHQFSENEVPNQPILSKGILYVSTYDIINEKGKIYALDIGDGKIIWERNGDGQIYSSPIISDESITYASGNKVTSMTKEGEVIWKSTLASKAYRFKGSVEDGIVYVGTNGGQLIEYKLSDGSKIHTYELDMTYVEHVSLSKNNVLFSGEGKIMSYPNSSLIQDDRVYLKNHTYELSTNNKQDLKLVNEDSTQLEVQFETINMDEIRDISKYKFLIEDGSEQYQVFIYATEEMPSIQKDTWACALENDQLYTGNYKLGWAKVNDKEGRALDLGERTLNMSRDDIFVVKGTPNLLVISQCEASVSNSVQFYFFNNNELKKIENSQFGDYFSLFGYNIKNVSPFKFQTVSYNNANAEWTFLTWELDKQTERLIKTNVIDFGFEKWDLGRVYFYKWTEQPSFTIPQNYTHPQELSTGYTITNDFKTFASNGLLPGFEFGIGSSKQDIIYNWGNPQITSTYRDRPFISYSSIAKSAFHYIPETGNVWAVSINNVTTNMSEIKQILGEPEKDYFDHYDNAQIAKYNLGEYEVSFIYDKESGNVLFMFYNQ</sequence>
<dbReference type="Pfam" id="PF14172">
    <property type="entry name" value="DUF4309"/>
    <property type="match status" value="1"/>
</dbReference>
<dbReference type="SUPFAM" id="SSF50998">
    <property type="entry name" value="Quinoprotein alcohol dehydrogenase-like"/>
    <property type="match status" value="1"/>
</dbReference>
<evidence type="ECO:0000313" key="2">
    <source>
        <dbReference type="EMBL" id="MDP5276180.1"/>
    </source>
</evidence>
<name>A0ABT9J5A3_9BACL</name>
<dbReference type="PANTHER" id="PTHR34512:SF30">
    <property type="entry name" value="OUTER MEMBRANE PROTEIN ASSEMBLY FACTOR BAMB"/>
    <property type="match status" value="1"/>
</dbReference>
<feature type="domain" description="Pyrrolo-quinoline quinone repeat" evidence="1">
    <location>
        <begin position="184"/>
        <end position="331"/>
    </location>
</feature>
<dbReference type="SMART" id="SM00564">
    <property type="entry name" value="PQQ"/>
    <property type="match status" value="6"/>
</dbReference>
<dbReference type="EMBL" id="JAVAMP010000012">
    <property type="protein sequence ID" value="MDP5276180.1"/>
    <property type="molecule type" value="Genomic_DNA"/>
</dbReference>
<feature type="domain" description="Pyrrolo-quinoline quinone repeat" evidence="1">
    <location>
        <begin position="51"/>
        <end position="157"/>
    </location>
</feature>
<dbReference type="InterPro" id="IPR015943">
    <property type="entry name" value="WD40/YVTN_repeat-like_dom_sf"/>
</dbReference>
<dbReference type="Pfam" id="PF13360">
    <property type="entry name" value="PQQ_2"/>
    <property type="match status" value="2"/>
</dbReference>
<dbReference type="InterPro" id="IPR018391">
    <property type="entry name" value="PQQ_b-propeller_rpt"/>
</dbReference>
<gene>
    <name evidence="2" type="ORF">Q5Y73_18960</name>
</gene>
<reference evidence="2 3" key="1">
    <citation type="submission" date="2023-08" db="EMBL/GenBank/DDBJ databases">
        <authorList>
            <person name="Park J.-S."/>
        </authorList>
    </citation>
    <scope>NUCLEOTIDE SEQUENCE [LARGE SCALE GENOMIC DNA]</scope>
    <source>
        <strain evidence="2 3">2205SS18-9</strain>
    </source>
</reference>